<feature type="compositionally biased region" description="Low complexity" evidence="8">
    <location>
        <begin position="11"/>
        <end position="22"/>
    </location>
</feature>
<feature type="transmembrane region" description="Helical" evidence="9">
    <location>
        <begin position="297"/>
        <end position="316"/>
    </location>
</feature>
<feature type="transmembrane region" description="Helical" evidence="9">
    <location>
        <begin position="381"/>
        <end position="399"/>
    </location>
</feature>
<dbReference type="EMBL" id="BNBO01000062">
    <property type="protein sequence ID" value="GHH83015.1"/>
    <property type="molecule type" value="Genomic_DNA"/>
</dbReference>
<dbReference type="Pfam" id="PF09594">
    <property type="entry name" value="GT87"/>
    <property type="match status" value="1"/>
</dbReference>
<keyword evidence="11" id="KW-1185">Reference proteome</keyword>
<evidence type="ECO:0008006" key="12">
    <source>
        <dbReference type="Google" id="ProtNLM"/>
    </source>
</evidence>
<evidence type="ECO:0000256" key="3">
    <source>
        <dbReference type="ARBA" id="ARBA00022679"/>
    </source>
</evidence>
<protein>
    <recommendedName>
        <fullName evidence="12">Transferase</fullName>
    </recommendedName>
</protein>
<dbReference type="GO" id="GO:0016758">
    <property type="term" value="F:hexosyltransferase activity"/>
    <property type="evidence" value="ECO:0007669"/>
    <property type="project" value="InterPro"/>
</dbReference>
<feature type="transmembrane region" description="Helical" evidence="9">
    <location>
        <begin position="120"/>
        <end position="144"/>
    </location>
</feature>
<dbReference type="InterPro" id="IPR018584">
    <property type="entry name" value="GT87"/>
</dbReference>
<feature type="transmembrane region" description="Helical" evidence="9">
    <location>
        <begin position="49"/>
        <end position="70"/>
    </location>
</feature>
<evidence type="ECO:0000256" key="5">
    <source>
        <dbReference type="ARBA" id="ARBA00022989"/>
    </source>
</evidence>
<reference evidence="10" key="2">
    <citation type="submission" date="2020-09" db="EMBL/GenBank/DDBJ databases">
        <authorList>
            <person name="Sun Q."/>
            <person name="Ohkuma M."/>
        </authorList>
    </citation>
    <scope>NUCLEOTIDE SEQUENCE</scope>
    <source>
        <strain evidence="10">JCM 4646</strain>
    </source>
</reference>
<comment type="similarity">
    <text evidence="7">Belongs to the glycosyltransferase 87 family.</text>
</comment>
<evidence type="ECO:0000256" key="4">
    <source>
        <dbReference type="ARBA" id="ARBA00022692"/>
    </source>
</evidence>
<gene>
    <name evidence="10" type="ORF">GCM10018781_69170</name>
</gene>
<feature type="transmembrane region" description="Helical" evidence="9">
    <location>
        <begin position="206"/>
        <end position="227"/>
    </location>
</feature>
<feature type="compositionally biased region" description="Basic and acidic residues" evidence="8">
    <location>
        <begin position="1"/>
        <end position="10"/>
    </location>
</feature>
<evidence type="ECO:0000256" key="8">
    <source>
        <dbReference type="SAM" id="MobiDB-lite"/>
    </source>
</evidence>
<keyword evidence="3" id="KW-0808">Transferase</keyword>
<keyword evidence="6 9" id="KW-0472">Membrane</keyword>
<proteinExistence type="inferred from homology"/>
<dbReference type="AlphaFoldDB" id="A0A919GEE6"/>
<evidence type="ECO:0000256" key="9">
    <source>
        <dbReference type="SAM" id="Phobius"/>
    </source>
</evidence>
<feature type="transmembrane region" description="Helical" evidence="9">
    <location>
        <begin position="234"/>
        <end position="252"/>
    </location>
</feature>
<comment type="subcellular location">
    <subcellularLocation>
        <location evidence="1">Cell membrane</location>
        <topology evidence="1">Multi-pass membrane protein</topology>
    </subcellularLocation>
</comment>
<comment type="caution">
    <text evidence="10">The sequence shown here is derived from an EMBL/GenBank/DDBJ whole genome shotgun (WGS) entry which is preliminary data.</text>
</comment>
<name>A0A919GEE6_9ACTN</name>
<keyword evidence="5 9" id="KW-1133">Transmembrane helix</keyword>
<organism evidence="10 11">
    <name type="scientific">Kitasatospora indigofera</name>
    <dbReference type="NCBI Taxonomy" id="67307"/>
    <lineage>
        <taxon>Bacteria</taxon>
        <taxon>Bacillati</taxon>
        <taxon>Actinomycetota</taxon>
        <taxon>Actinomycetes</taxon>
        <taxon>Kitasatosporales</taxon>
        <taxon>Streptomycetaceae</taxon>
        <taxon>Kitasatospora</taxon>
    </lineage>
</organism>
<dbReference type="GO" id="GO:0005886">
    <property type="term" value="C:plasma membrane"/>
    <property type="evidence" value="ECO:0007669"/>
    <property type="project" value="UniProtKB-SubCell"/>
</dbReference>
<keyword evidence="2" id="KW-1003">Cell membrane</keyword>
<sequence>MTAVQDEHRAAQAVPGPGPAAVPARPSARLAAALAAPVRAVREAPRRPMLTAGAVAFVSLLTYAVVRHFVGTSMVDMIVYRAEGSAVVNGGDLYGFRVTEWALPATYPPFAAMLFVPTTWFGIGFLRIAVTAGNVALLALLAHLSFKLVGRPRRELRPVGVVLIAGCGVWLEPVFTTLRYGQVNLALACLILWDLTRSDTRLSKGIGIGIAAGIKLTPGLFAVYLLVTGRIRAAFVAGFAFLGTFLLGALFLPDATWGYWTTYLFDSTRVGKTEIVDNQSVRGAVARLLHTAEPGTLATLAGGLVALAGVGVAAYASRSARVLPRAEAWGVCCAAVTAVLVSPISWTHHWVWCVPVLVLLAAEAAQEASRPAAVRRMRWRPVFVATLIAFCSFAMWLVPHKGDLDQHLAPLSQLPAAVYPLVGVCFLLVAALRTGSRRRAAGLPLLGRSGHRADERADAGQVPVAAPEPPSTGAGPASTAAERQQAPAAG</sequence>
<accession>A0A919GEE6</accession>
<evidence type="ECO:0000256" key="1">
    <source>
        <dbReference type="ARBA" id="ARBA00004651"/>
    </source>
</evidence>
<feature type="transmembrane region" description="Helical" evidence="9">
    <location>
        <begin position="156"/>
        <end position="175"/>
    </location>
</feature>
<feature type="region of interest" description="Disordered" evidence="8">
    <location>
        <begin position="452"/>
        <end position="490"/>
    </location>
</feature>
<evidence type="ECO:0000313" key="10">
    <source>
        <dbReference type="EMBL" id="GHH83015.1"/>
    </source>
</evidence>
<evidence type="ECO:0000313" key="11">
    <source>
        <dbReference type="Proteomes" id="UP000617734"/>
    </source>
</evidence>
<reference evidence="10" key="1">
    <citation type="journal article" date="2014" name="Int. J. Syst. Evol. Microbiol.">
        <title>Complete genome sequence of Corynebacterium casei LMG S-19264T (=DSM 44701T), isolated from a smear-ripened cheese.</title>
        <authorList>
            <consortium name="US DOE Joint Genome Institute (JGI-PGF)"/>
            <person name="Walter F."/>
            <person name="Albersmeier A."/>
            <person name="Kalinowski J."/>
            <person name="Ruckert C."/>
        </authorList>
    </citation>
    <scope>NUCLEOTIDE SEQUENCE</scope>
    <source>
        <strain evidence="10">JCM 4646</strain>
    </source>
</reference>
<evidence type="ECO:0000256" key="6">
    <source>
        <dbReference type="ARBA" id="ARBA00023136"/>
    </source>
</evidence>
<evidence type="ECO:0000256" key="2">
    <source>
        <dbReference type="ARBA" id="ARBA00022475"/>
    </source>
</evidence>
<dbReference type="Proteomes" id="UP000617734">
    <property type="component" value="Unassembled WGS sequence"/>
</dbReference>
<feature type="region of interest" description="Disordered" evidence="8">
    <location>
        <begin position="1"/>
        <end position="22"/>
    </location>
</feature>
<evidence type="ECO:0000256" key="7">
    <source>
        <dbReference type="ARBA" id="ARBA00024033"/>
    </source>
</evidence>
<keyword evidence="4 9" id="KW-0812">Transmembrane</keyword>
<feature type="transmembrane region" description="Helical" evidence="9">
    <location>
        <begin position="411"/>
        <end position="432"/>
    </location>
</feature>